<evidence type="ECO:0000256" key="5">
    <source>
        <dbReference type="HAMAP-Rule" id="MF_00586"/>
    </source>
</evidence>
<dbReference type="GO" id="GO:0006520">
    <property type="term" value="P:amino acid metabolic process"/>
    <property type="evidence" value="ECO:0007669"/>
    <property type="project" value="InterPro"/>
</dbReference>
<dbReference type="Pfam" id="PF00710">
    <property type="entry name" value="Asparaginase"/>
    <property type="match status" value="1"/>
</dbReference>
<dbReference type="NCBIfam" id="NF003217">
    <property type="entry name" value="PRK04183.1"/>
    <property type="match status" value="1"/>
</dbReference>
<dbReference type="CDD" id="cd08962">
    <property type="entry name" value="GatD"/>
    <property type="match status" value="1"/>
</dbReference>
<dbReference type="PIRSF" id="PIRSF001220">
    <property type="entry name" value="L-ASNase_gatD"/>
    <property type="match status" value="1"/>
</dbReference>
<evidence type="ECO:0000259" key="11">
    <source>
        <dbReference type="Pfam" id="PF18195"/>
    </source>
</evidence>
<dbReference type="InterPro" id="IPR027474">
    <property type="entry name" value="L-asparaginase_N"/>
</dbReference>
<evidence type="ECO:0000259" key="9">
    <source>
        <dbReference type="Pfam" id="PF00710"/>
    </source>
</evidence>
<feature type="domain" description="L-asparaginase N-terminal" evidence="9">
    <location>
        <begin position="75"/>
        <end position="262"/>
    </location>
</feature>
<dbReference type="Gene3D" id="3.40.50.40">
    <property type="match status" value="1"/>
</dbReference>
<evidence type="ECO:0000313" key="12">
    <source>
        <dbReference type="EMBL" id="OFV68307.1"/>
    </source>
</evidence>
<dbReference type="InterPro" id="IPR006034">
    <property type="entry name" value="Asparaginase/glutaminase-like"/>
</dbReference>
<organism evidence="12 13">
    <name type="scientific">Candidatus Syntropharchaeum caldarium</name>
    <dbReference type="NCBI Taxonomy" id="1838285"/>
    <lineage>
        <taxon>Archaea</taxon>
        <taxon>Methanobacteriati</taxon>
        <taxon>Methanobacteriota</taxon>
        <taxon>Stenosarchaea group</taxon>
        <taxon>Methanomicrobia</taxon>
        <taxon>Methanosarcinales</taxon>
        <taxon>ANME-2 cluster</taxon>
        <taxon>Candidatus Syntropharchaeum</taxon>
    </lineage>
</organism>
<dbReference type="GO" id="GO:0006412">
    <property type="term" value="P:translation"/>
    <property type="evidence" value="ECO:0007669"/>
    <property type="project" value="UniProtKB-UniRule"/>
</dbReference>
<dbReference type="PROSITE" id="PS00917">
    <property type="entry name" value="ASN_GLN_ASE_2"/>
    <property type="match status" value="1"/>
</dbReference>
<dbReference type="GO" id="GO:0006450">
    <property type="term" value="P:regulation of translational fidelity"/>
    <property type="evidence" value="ECO:0007669"/>
    <property type="project" value="InterPro"/>
</dbReference>
<dbReference type="SUPFAM" id="SSF141300">
    <property type="entry name" value="GatD N-terminal domain-like"/>
    <property type="match status" value="1"/>
</dbReference>
<dbReference type="InterPro" id="IPR037222">
    <property type="entry name" value="GatD_N_sf"/>
</dbReference>
<dbReference type="PATRIC" id="fig|1838285.3.peg.960"/>
<evidence type="ECO:0000256" key="8">
    <source>
        <dbReference type="RuleBase" id="RU004457"/>
    </source>
</evidence>
<keyword evidence="3 5" id="KW-0067">ATP-binding</keyword>
<feature type="active site" evidence="5 7">
    <location>
        <position position="159"/>
    </location>
</feature>
<dbReference type="GO" id="GO:0016740">
    <property type="term" value="F:transferase activity"/>
    <property type="evidence" value="ECO:0007669"/>
    <property type="project" value="UniProtKB-KW"/>
</dbReference>
<evidence type="ECO:0000256" key="3">
    <source>
        <dbReference type="ARBA" id="ARBA00022840"/>
    </source>
</evidence>
<comment type="catalytic activity">
    <reaction evidence="5 8">
        <text>L-glutamyl-tRNA(Gln) + L-glutamine + ATP + H2O = L-glutaminyl-tRNA(Gln) + L-glutamate + ADP + phosphate + H(+)</text>
        <dbReference type="Rhea" id="RHEA:17521"/>
        <dbReference type="Rhea" id="RHEA-COMP:9681"/>
        <dbReference type="Rhea" id="RHEA-COMP:9684"/>
        <dbReference type="ChEBI" id="CHEBI:15377"/>
        <dbReference type="ChEBI" id="CHEBI:15378"/>
        <dbReference type="ChEBI" id="CHEBI:29985"/>
        <dbReference type="ChEBI" id="CHEBI:30616"/>
        <dbReference type="ChEBI" id="CHEBI:43474"/>
        <dbReference type="ChEBI" id="CHEBI:58359"/>
        <dbReference type="ChEBI" id="CHEBI:78520"/>
        <dbReference type="ChEBI" id="CHEBI:78521"/>
        <dbReference type="ChEBI" id="CHEBI:456216"/>
    </reaction>
</comment>
<feature type="active site" evidence="5">
    <location>
        <position position="236"/>
    </location>
</feature>
<gene>
    <name evidence="5" type="primary">gatD</name>
    <name evidence="12" type="ORF">SCAL_000947</name>
</gene>
<dbReference type="AlphaFoldDB" id="A0A1F2PAH4"/>
<evidence type="ECO:0000256" key="6">
    <source>
        <dbReference type="PROSITE-ProRule" id="PRU10099"/>
    </source>
</evidence>
<dbReference type="PROSITE" id="PS51732">
    <property type="entry name" value="ASN_GLN_ASE_3"/>
    <property type="match status" value="1"/>
</dbReference>
<dbReference type="InterPro" id="IPR036152">
    <property type="entry name" value="Asp/glu_Ase-like_sf"/>
</dbReference>
<dbReference type="InterPro" id="IPR040918">
    <property type="entry name" value="GatD_N"/>
</dbReference>
<dbReference type="SUPFAM" id="SSF53774">
    <property type="entry name" value="Glutaminase/Asparaginase"/>
    <property type="match status" value="1"/>
</dbReference>
<dbReference type="InterPro" id="IPR027475">
    <property type="entry name" value="Asparaginase/glutaminase_AS2"/>
</dbReference>
<protein>
    <recommendedName>
        <fullName evidence="5 8">Glutamyl-tRNA(Gln) amidotransferase subunit D</fullName>
        <shortName evidence="5">Glu-ADT subunit D</shortName>
        <ecNumber evidence="5 8">6.3.5.-</ecNumber>
    </recommendedName>
</protein>
<feature type="active site" evidence="5 6">
    <location>
        <position position="83"/>
    </location>
</feature>
<dbReference type="PANTHER" id="PTHR11707:SF28">
    <property type="entry name" value="60 KDA LYSOPHOSPHOLIPASE"/>
    <property type="match status" value="1"/>
</dbReference>
<dbReference type="EC" id="6.3.5.-" evidence="5 8"/>
<dbReference type="NCBIfam" id="TIGR02153">
    <property type="entry name" value="gatD_arch"/>
    <property type="match status" value="1"/>
</dbReference>
<accession>A0A1F2PAH4</accession>
<dbReference type="InterPro" id="IPR027473">
    <property type="entry name" value="L-asparaginase_C"/>
</dbReference>
<proteinExistence type="inferred from homology"/>
<name>A0A1F2PAH4_9EURY</name>
<dbReference type="Proteomes" id="UP000186940">
    <property type="component" value="Unassembled WGS sequence"/>
</dbReference>
<dbReference type="PRINTS" id="PR00139">
    <property type="entry name" value="ASNGLNASE"/>
</dbReference>
<dbReference type="InterPro" id="IPR037152">
    <property type="entry name" value="L-asparaginase_N_sf"/>
</dbReference>
<dbReference type="InterPro" id="IPR006033">
    <property type="entry name" value="AsnA_fam"/>
</dbReference>
<comment type="similarity">
    <text evidence="5 8">Belongs to the asparaginase 1 family. GatD subfamily.</text>
</comment>
<comment type="subunit">
    <text evidence="5 8">Heterodimer of GatD and GatE.</text>
</comment>
<dbReference type="GO" id="GO:0050567">
    <property type="term" value="F:glutaminyl-tRNA synthase (glutamine-hydrolyzing) activity"/>
    <property type="evidence" value="ECO:0007669"/>
    <property type="project" value="UniProtKB-UniRule"/>
</dbReference>
<dbReference type="Gene3D" id="2.30.30.520">
    <property type="match status" value="1"/>
</dbReference>
<dbReference type="HAMAP" id="MF_00586">
    <property type="entry name" value="GatD"/>
    <property type="match status" value="1"/>
</dbReference>
<dbReference type="PIRSF" id="PIRSF500175">
    <property type="entry name" value="Glu_ADT_D"/>
    <property type="match status" value="1"/>
</dbReference>
<feature type="active site" evidence="5">
    <location>
        <position position="160"/>
    </location>
</feature>
<reference evidence="12" key="1">
    <citation type="submission" date="2016-05" db="EMBL/GenBank/DDBJ databases">
        <title>Microbial consortia oxidize butane by reversing methanogenesis.</title>
        <authorList>
            <person name="Laso-Perez R."/>
            <person name="Richter M."/>
            <person name="Wegener G."/>
            <person name="Musat F."/>
        </authorList>
    </citation>
    <scope>NUCLEOTIDE SEQUENCE [LARGE SCALE GENOMIC DNA]</scope>
    <source>
        <strain evidence="12">BOX2</strain>
    </source>
</reference>
<keyword evidence="1 5" id="KW-0436">Ligase</keyword>
<evidence type="ECO:0000259" key="10">
    <source>
        <dbReference type="Pfam" id="PF17763"/>
    </source>
</evidence>
<feature type="domain" description="Asparaginase/glutaminase C-terminal" evidence="10">
    <location>
        <begin position="286"/>
        <end position="399"/>
    </location>
</feature>
<keyword evidence="4 5" id="KW-0648">Protein biosynthesis</keyword>
<dbReference type="SMART" id="SM00870">
    <property type="entry name" value="Asparaginase"/>
    <property type="match status" value="1"/>
</dbReference>
<dbReference type="PROSITE" id="PS00144">
    <property type="entry name" value="ASN_GLN_ASE_1"/>
    <property type="match status" value="1"/>
</dbReference>
<comment type="caution">
    <text evidence="12">The sequence shown here is derived from an EMBL/GenBank/DDBJ whole genome shotgun (WGS) entry which is preliminary data.</text>
</comment>
<evidence type="ECO:0000313" key="13">
    <source>
        <dbReference type="Proteomes" id="UP000186940"/>
    </source>
</evidence>
<feature type="domain" description="GatD N-terminal" evidence="11">
    <location>
        <begin position="3"/>
        <end position="49"/>
    </location>
</feature>
<evidence type="ECO:0000256" key="4">
    <source>
        <dbReference type="ARBA" id="ARBA00022917"/>
    </source>
</evidence>
<dbReference type="Gene3D" id="3.40.50.1170">
    <property type="entry name" value="L-asparaginase, N-terminal domain"/>
    <property type="match status" value="1"/>
</dbReference>
<dbReference type="NCBIfam" id="TIGR00519">
    <property type="entry name" value="asnASE_I"/>
    <property type="match status" value="1"/>
</dbReference>
<evidence type="ECO:0000256" key="1">
    <source>
        <dbReference type="ARBA" id="ARBA00022598"/>
    </source>
</evidence>
<dbReference type="InterPro" id="IPR040919">
    <property type="entry name" value="Asparaginase_C"/>
</dbReference>
<dbReference type="Pfam" id="PF17763">
    <property type="entry name" value="Asparaginase_C"/>
    <property type="match status" value="1"/>
</dbReference>
<comment type="function">
    <text evidence="5 8">Allows the formation of correctly charged Gln-tRNA(Gln) through the transamidation of misacylated Glu-tRNA(Gln) in organisms which lack glutaminyl-tRNA synthetase. The reaction takes place in the presence of glutamine and ATP through an activated gamma-phospho-Glu-tRNA(Gln). The GatDE system is specific for glutamate and does not act on aspartate.</text>
</comment>
<dbReference type="Pfam" id="PF18195">
    <property type="entry name" value="GatD_N"/>
    <property type="match status" value="1"/>
</dbReference>
<sequence length="417" mass="46171">MKIEEGSWVRLERGGKIYEGTLLPGATDHLVIKLSNGYNIGLKKDRVKILESREVEKAENAQQYEYHRDSSLPNLVILSTGGTIACRVDYRTGAVTSQFTASEILQAIPELEKIANFDAEVVYNILSENMQVSYWIELARRVYEKIKDGAEGIIITHGTDTLGFTAAALAFMVRTPVPIVLVGSQRSADRPSSDNVMNALAAAKVATSDIAEVVCVMHGSTSDDLCLIHRGVKVRKMHTSRRDAFRSINVNPIGKVSYPDLKIEIEESHTKRGEVALALYDGLEERVALVKFYPGADPEILDFYRERGYRGVVIEGTGLGHTSSTWFDAIGHLIDAGVIVVMTSQCLYGRVCDRVYDTGRDLLKLGVIEGEDMLPEVALIKLMWLLNREKDPDKIKDMMKTNIVGEITDSTDVIGGF</sequence>
<evidence type="ECO:0000256" key="2">
    <source>
        <dbReference type="ARBA" id="ARBA00022741"/>
    </source>
</evidence>
<dbReference type="GO" id="GO:0004067">
    <property type="term" value="F:asparaginase activity"/>
    <property type="evidence" value="ECO:0007669"/>
    <property type="project" value="UniProtKB-UniRule"/>
</dbReference>
<dbReference type="InterPro" id="IPR020827">
    <property type="entry name" value="Asparaginase/glutaminase_AS1"/>
</dbReference>
<dbReference type="EMBL" id="LYOS01000002">
    <property type="protein sequence ID" value="OFV68307.1"/>
    <property type="molecule type" value="Genomic_DNA"/>
</dbReference>
<keyword evidence="13" id="KW-1185">Reference proteome</keyword>
<dbReference type="STRING" id="1838285.SCAL_000947"/>
<dbReference type="InterPro" id="IPR011878">
    <property type="entry name" value="GatD"/>
</dbReference>
<dbReference type="GO" id="GO:0005524">
    <property type="term" value="F:ATP binding"/>
    <property type="evidence" value="ECO:0007669"/>
    <property type="project" value="UniProtKB-KW"/>
</dbReference>
<keyword evidence="2 5" id="KW-0547">Nucleotide-binding</keyword>
<dbReference type="PANTHER" id="PTHR11707">
    <property type="entry name" value="L-ASPARAGINASE"/>
    <property type="match status" value="1"/>
</dbReference>
<evidence type="ECO:0000256" key="7">
    <source>
        <dbReference type="PROSITE-ProRule" id="PRU10100"/>
    </source>
</evidence>